<dbReference type="Pfam" id="PF06245">
    <property type="entry name" value="DUF1015"/>
    <property type="match status" value="1"/>
</dbReference>
<name>A0A381Q2C9_9ZZZZ</name>
<organism evidence="1">
    <name type="scientific">marine metagenome</name>
    <dbReference type="NCBI Taxonomy" id="408172"/>
    <lineage>
        <taxon>unclassified sequences</taxon>
        <taxon>metagenomes</taxon>
        <taxon>ecological metagenomes</taxon>
    </lineage>
</organism>
<dbReference type="EMBL" id="UINC01001150">
    <property type="protein sequence ID" value="SUZ72449.1"/>
    <property type="molecule type" value="Genomic_DNA"/>
</dbReference>
<reference evidence="1" key="1">
    <citation type="submission" date="2018-05" db="EMBL/GenBank/DDBJ databases">
        <authorList>
            <person name="Lanie J.A."/>
            <person name="Ng W.-L."/>
            <person name="Kazmierczak K.M."/>
            <person name="Andrzejewski T.M."/>
            <person name="Davidsen T.M."/>
            <person name="Wayne K.J."/>
            <person name="Tettelin H."/>
            <person name="Glass J.I."/>
            <person name="Rusch D."/>
            <person name="Podicherti R."/>
            <person name="Tsui H.-C.T."/>
            <person name="Winkler M.E."/>
        </authorList>
    </citation>
    <scope>NUCLEOTIDE SEQUENCE</scope>
</reference>
<evidence type="ECO:0008006" key="2">
    <source>
        <dbReference type="Google" id="ProtNLM"/>
    </source>
</evidence>
<dbReference type="PANTHER" id="PTHR36454">
    <property type="entry name" value="LMO2823 PROTEIN"/>
    <property type="match status" value="1"/>
</dbReference>
<dbReference type="AlphaFoldDB" id="A0A381Q2C9"/>
<accession>A0A381Q2C9</accession>
<gene>
    <name evidence="1" type="ORF">METZ01_LOCUS25303</name>
</gene>
<protein>
    <recommendedName>
        <fullName evidence="2">ParB/Sulfiredoxin domain-containing protein</fullName>
    </recommendedName>
</protein>
<dbReference type="SUPFAM" id="SSF110849">
    <property type="entry name" value="ParB/Sulfiredoxin"/>
    <property type="match status" value="1"/>
</dbReference>
<sequence>VTLVIQTIRASIVDPNWAPSVVPPPYDSLSVEERREHLTQHPNSFLHVTRSADASHGHPTEHRRLAVEGDSALTRLISEGAYTEPSEPSLFLQKIESQGITQRSIIGAIKLDEQVLHAHEGVHPGRVRALTAHFSQVRSMSSPVAVTSREQSIDLRSLEASDNASLIRDFSAIDGTQITLWKVSADLSVLSPPLYIIDGHHRVAAAGEARLERLLVAYVPPAELHLGSFDRDLDELVVLPRRVVDRLSKWCDVTEVGSQDLAQPTERGELGFGFGDKWFQARRRDLNGLDAEFLHGTLLPELFDVHAPDDPRLSYRPATTRRRTDPVTIRMAPAELEDVFGAADSGRVMPPKSTNFLPKARSGVLIVSC</sequence>
<dbReference type="InterPro" id="IPR008323">
    <property type="entry name" value="UCP033563"/>
</dbReference>
<dbReference type="InterPro" id="IPR036086">
    <property type="entry name" value="ParB/Sulfiredoxin_sf"/>
</dbReference>
<dbReference type="PANTHER" id="PTHR36454:SF1">
    <property type="entry name" value="DUF1015 DOMAIN-CONTAINING PROTEIN"/>
    <property type="match status" value="1"/>
</dbReference>
<proteinExistence type="predicted"/>
<feature type="non-terminal residue" evidence="1">
    <location>
        <position position="1"/>
    </location>
</feature>
<evidence type="ECO:0000313" key="1">
    <source>
        <dbReference type="EMBL" id="SUZ72449.1"/>
    </source>
</evidence>